<reference evidence="9 10" key="1">
    <citation type="journal article" date="2015" name="Genome Announc.">
        <title>Expanding the biotechnology potential of lactobacilli through comparative genomics of 213 strains and associated genera.</title>
        <authorList>
            <person name="Sun Z."/>
            <person name="Harris H.M."/>
            <person name="McCann A."/>
            <person name="Guo C."/>
            <person name="Argimon S."/>
            <person name="Zhang W."/>
            <person name="Yang X."/>
            <person name="Jeffery I.B."/>
            <person name="Cooney J.C."/>
            <person name="Kagawa T.F."/>
            <person name="Liu W."/>
            <person name="Song Y."/>
            <person name="Salvetti E."/>
            <person name="Wrobel A."/>
            <person name="Rasinkangas P."/>
            <person name="Parkhill J."/>
            <person name="Rea M.C."/>
            <person name="O'Sullivan O."/>
            <person name="Ritari J."/>
            <person name="Douillard F.P."/>
            <person name="Paul Ross R."/>
            <person name="Yang R."/>
            <person name="Briner A.E."/>
            <person name="Felis G.E."/>
            <person name="de Vos W.M."/>
            <person name="Barrangou R."/>
            <person name="Klaenhammer T.R."/>
            <person name="Caufield P.W."/>
            <person name="Cui Y."/>
            <person name="Zhang H."/>
            <person name="O'Toole P.W."/>
        </authorList>
    </citation>
    <scope>NUCLEOTIDE SEQUENCE [LARGE SCALE GENOMIC DNA]</scope>
    <source>
        <strain evidence="9 10">DSM 18630</strain>
    </source>
</reference>
<dbReference type="Gene3D" id="1.20.1540.10">
    <property type="entry name" value="Rhomboid-like"/>
    <property type="match status" value="1"/>
</dbReference>
<evidence type="ECO:0000256" key="7">
    <source>
        <dbReference type="SAM" id="Phobius"/>
    </source>
</evidence>
<feature type="transmembrane region" description="Helical" evidence="7">
    <location>
        <begin position="44"/>
        <end position="69"/>
    </location>
</feature>
<comment type="caution">
    <text evidence="9">The sequence shown here is derived from an EMBL/GenBank/DDBJ whole genome shotgun (WGS) entry which is preliminary data.</text>
</comment>
<dbReference type="AlphaFoldDB" id="A0A0R1VQ86"/>
<dbReference type="InterPro" id="IPR035952">
    <property type="entry name" value="Rhomboid-like_sf"/>
</dbReference>
<protein>
    <recommendedName>
        <fullName evidence="8">Peptidase S54 rhomboid domain-containing protein</fullName>
    </recommendedName>
</protein>
<keyword evidence="3 7" id="KW-0812">Transmembrane</keyword>
<evidence type="ECO:0000313" key="10">
    <source>
        <dbReference type="Proteomes" id="UP000051451"/>
    </source>
</evidence>
<feature type="transmembrane region" description="Helical" evidence="7">
    <location>
        <begin position="205"/>
        <end position="223"/>
    </location>
</feature>
<comment type="similarity">
    <text evidence="2">Belongs to the peptidase S54 family.</text>
</comment>
<dbReference type="PANTHER" id="PTHR43731:SF14">
    <property type="entry name" value="PRESENILIN-ASSOCIATED RHOMBOID-LIKE PROTEIN, MITOCHONDRIAL"/>
    <property type="match status" value="1"/>
</dbReference>
<organism evidence="9 10">
    <name type="scientific">Liquorilactobacillus ghanensis DSM 18630</name>
    <dbReference type="NCBI Taxonomy" id="1423750"/>
    <lineage>
        <taxon>Bacteria</taxon>
        <taxon>Bacillati</taxon>
        <taxon>Bacillota</taxon>
        <taxon>Bacilli</taxon>
        <taxon>Lactobacillales</taxon>
        <taxon>Lactobacillaceae</taxon>
        <taxon>Liquorilactobacillus</taxon>
    </lineage>
</organism>
<feature type="domain" description="Peptidase S54 rhomboid" evidence="8">
    <location>
        <begin position="87"/>
        <end position="220"/>
    </location>
</feature>
<evidence type="ECO:0000256" key="5">
    <source>
        <dbReference type="ARBA" id="ARBA00022989"/>
    </source>
</evidence>
<dbReference type="Pfam" id="PF01694">
    <property type="entry name" value="Rhomboid"/>
    <property type="match status" value="1"/>
</dbReference>
<gene>
    <name evidence="9" type="ORF">FC89_GL002071</name>
</gene>
<evidence type="ECO:0000256" key="3">
    <source>
        <dbReference type="ARBA" id="ARBA00022692"/>
    </source>
</evidence>
<dbReference type="SUPFAM" id="SSF144091">
    <property type="entry name" value="Rhomboid-like"/>
    <property type="match status" value="1"/>
</dbReference>
<name>A0A0R1VQ86_9LACO</name>
<keyword evidence="10" id="KW-1185">Reference proteome</keyword>
<keyword evidence="5 7" id="KW-1133">Transmembrane helix</keyword>
<sequence>MHTNKKGIEAMQTPKRDVKLPEWYLRRQNPVYGWFRRHFSGNWVTNYLIGISIVVYLIEFFLSGSFNISGRVLEIMGGRWNPDLMAGEWWRLFTPIFLHVTVYHIAFNMAALYYAGSLVEEIYGHFKFLLIYLFTGFTGNLLSALFKPNVISAGASTSLFGLFAVLALMQVVRGFRHQFAEISRTATTLIVANLIFNLFTPGVDIAGHIGGLIGGAISVLLWTPADVRKHYLHNILGTAVALVVIVGTCLWFTGGLY</sequence>
<keyword evidence="6 7" id="KW-0472">Membrane</keyword>
<dbReference type="PANTHER" id="PTHR43731">
    <property type="entry name" value="RHOMBOID PROTEASE"/>
    <property type="match status" value="1"/>
</dbReference>
<feature type="transmembrane region" description="Helical" evidence="7">
    <location>
        <begin position="89"/>
        <end position="114"/>
    </location>
</feature>
<dbReference type="InterPro" id="IPR050925">
    <property type="entry name" value="Rhomboid_protease_S54"/>
</dbReference>
<evidence type="ECO:0000256" key="4">
    <source>
        <dbReference type="ARBA" id="ARBA00022801"/>
    </source>
</evidence>
<feature type="transmembrane region" description="Helical" evidence="7">
    <location>
        <begin position="235"/>
        <end position="254"/>
    </location>
</feature>
<dbReference type="PATRIC" id="fig|1423750.3.peg.2112"/>
<evidence type="ECO:0000256" key="1">
    <source>
        <dbReference type="ARBA" id="ARBA00004141"/>
    </source>
</evidence>
<proteinExistence type="inferred from homology"/>
<feature type="transmembrane region" description="Helical" evidence="7">
    <location>
        <begin position="126"/>
        <end position="145"/>
    </location>
</feature>
<feature type="transmembrane region" description="Helical" evidence="7">
    <location>
        <begin position="151"/>
        <end position="169"/>
    </location>
</feature>
<dbReference type="STRING" id="1423750.FC89_GL002071"/>
<evidence type="ECO:0000259" key="8">
    <source>
        <dbReference type="Pfam" id="PF01694"/>
    </source>
</evidence>
<dbReference type="InterPro" id="IPR022764">
    <property type="entry name" value="Peptidase_S54_rhomboid_dom"/>
</dbReference>
<evidence type="ECO:0000256" key="6">
    <source>
        <dbReference type="ARBA" id="ARBA00023136"/>
    </source>
</evidence>
<comment type="subcellular location">
    <subcellularLocation>
        <location evidence="1">Membrane</location>
        <topology evidence="1">Multi-pass membrane protein</topology>
    </subcellularLocation>
</comment>
<feature type="transmembrane region" description="Helical" evidence="7">
    <location>
        <begin position="181"/>
        <end position="199"/>
    </location>
</feature>
<evidence type="ECO:0000256" key="2">
    <source>
        <dbReference type="ARBA" id="ARBA00009045"/>
    </source>
</evidence>
<dbReference type="GO" id="GO:0016020">
    <property type="term" value="C:membrane"/>
    <property type="evidence" value="ECO:0007669"/>
    <property type="project" value="UniProtKB-SubCell"/>
</dbReference>
<keyword evidence="4" id="KW-0378">Hydrolase</keyword>
<evidence type="ECO:0000313" key="9">
    <source>
        <dbReference type="EMBL" id="KRM07962.1"/>
    </source>
</evidence>
<dbReference type="Proteomes" id="UP000051451">
    <property type="component" value="Unassembled WGS sequence"/>
</dbReference>
<dbReference type="EMBL" id="AZGB01000003">
    <property type="protein sequence ID" value="KRM07962.1"/>
    <property type="molecule type" value="Genomic_DNA"/>
</dbReference>
<dbReference type="GO" id="GO:0004252">
    <property type="term" value="F:serine-type endopeptidase activity"/>
    <property type="evidence" value="ECO:0007669"/>
    <property type="project" value="InterPro"/>
</dbReference>
<accession>A0A0R1VQ86</accession>